<evidence type="ECO:0000256" key="6">
    <source>
        <dbReference type="ARBA" id="ARBA00038076"/>
    </source>
</evidence>
<organism evidence="9 10">
    <name type="scientific">Nocardioides hankookensis</name>
    <dbReference type="NCBI Taxonomy" id="443157"/>
    <lineage>
        <taxon>Bacteria</taxon>
        <taxon>Bacillati</taxon>
        <taxon>Actinomycetota</taxon>
        <taxon>Actinomycetes</taxon>
        <taxon>Propionibacteriales</taxon>
        <taxon>Nocardioidaceae</taxon>
        <taxon>Nocardioides</taxon>
    </lineage>
</organism>
<reference evidence="10" key="1">
    <citation type="journal article" date="2019" name="Int. J. Syst. Evol. Microbiol.">
        <title>The Global Catalogue of Microorganisms (GCM) 10K type strain sequencing project: providing services to taxonomists for standard genome sequencing and annotation.</title>
        <authorList>
            <consortium name="The Broad Institute Genomics Platform"/>
            <consortium name="The Broad Institute Genome Sequencing Center for Infectious Disease"/>
            <person name="Wu L."/>
            <person name="Ma J."/>
        </authorList>
    </citation>
    <scope>NUCLEOTIDE SEQUENCE [LARGE SCALE GENOMIC DNA]</scope>
    <source>
        <strain evidence="10">CCUG 54522</strain>
    </source>
</reference>
<keyword evidence="4 7" id="KW-1133">Transmembrane helix</keyword>
<dbReference type="InterPro" id="IPR003838">
    <property type="entry name" value="ABC3_permease_C"/>
</dbReference>
<evidence type="ECO:0000313" key="9">
    <source>
        <dbReference type="EMBL" id="MFC6042295.1"/>
    </source>
</evidence>
<keyword evidence="3 7" id="KW-0812">Transmembrane</keyword>
<comment type="caution">
    <text evidence="9">The sequence shown here is derived from an EMBL/GenBank/DDBJ whole genome shotgun (WGS) entry which is preliminary data.</text>
</comment>
<feature type="transmembrane region" description="Helical" evidence="7">
    <location>
        <begin position="432"/>
        <end position="449"/>
    </location>
</feature>
<evidence type="ECO:0000313" key="10">
    <source>
        <dbReference type="Proteomes" id="UP001596135"/>
    </source>
</evidence>
<evidence type="ECO:0000256" key="7">
    <source>
        <dbReference type="SAM" id="Phobius"/>
    </source>
</evidence>
<feature type="transmembrane region" description="Helical" evidence="7">
    <location>
        <begin position="916"/>
        <end position="937"/>
    </location>
</feature>
<dbReference type="PANTHER" id="PTHR30572">
    <property type="entry name" value="MEMBRANE COMPONENT OF TRANSPORTER-RELATED"/>
    <property type="match status" value="1"/>
</dbReference>
<keyword evidence="5 7" id="KW-0472">Membrane</keyword>
<feature type="transmembrane region" description="Helical" evidence="7">
    <location>
        <begin position="344"/>
        <end position="369"/>
    </location>
</feature>
<evidence type="ECO:0000256" key="2">
    <source>
        <dbReference type="ARBA" id="ARBA00022475"/>
    </source>
</evidence>
<evidence type="ECO:0000256" key="3">
    <source>
        <dbReference type="ARBA" id="ARBA00022692"/>
    </source>
</evidence>
<evidence type="ECO:0000256" key="5">
    <source>
        <dbReference type="ARBA" id="ARBA00023136"/>
    </source>
</evidence>
<dbReference type="PANTHER" id="PTHR30572:SF4">
    <property type="entry name" value="ABC TRANSPORTER PERMEASE YTRF"/>
    <property type="match status" value="1"/>
</dbReference>
<protein>
    <submittedName>
        <fullName evidence="9">FtsX-like permease family protein</fullName>
    </submittedName>
</protein>
<dbReference type="Pfam" id="PF02687">
    <property type="entry name" value="FtsX"/>
    <property type="match status" value="1"/>
</dbReference>
<dbReference type="InterPro" id="IPR050250">
    <property type="entry name" value="Macrolide_Exporter_MacB"/>
</dbReference>
<feature type="transmembrane region" description="Helical" evidence="7">
    <location>
        <begin position="389"/>
        <end position="411"/>
    </location>
</feature>
<comment type="subcellular location">
    <subcellularLocation>
        <location evidence="1">Cell membrane</location>
        <topology evidence="1">Multi-pass membrane protein</topology>
    </subcellularLocation>
</comment>
<feature type="domain" description="ABC3 transporter permease C-terminal" evidence="8">
    <location>
        <begin position="920"/>
        <end position="1041"/>
    </location>
</feature>
<comment type="similarity">
    <text evidence="6">Belongs to the ABC-4 integral membrane protein family.</text>
</comment>
<dbReference type="PROSITE" id="PS51257">
    <property type="entry name" value="PROKAR_LIPOPROTEIN"/>
    <property type="match status" value="1"/>
</dbReference>
<keyword evidence="10" id="KW-1185">Reference proteome</keyword>
<name>A0ABW1LE79_9ACTN</name>
<evidence type="ECO:0000256" key="1">
    <source>
        <dbReference type="ARBA" id="ARBA00004651"/>
    </source>
</evidence>
<feature type="transmembrane region" description="Helical" evidence="7">
    <location>
        <begin position="1015"/>
        <end position="1037"/>
    </location>
</feature>
<dbReference type="EMBL" id="JBHSRJ010000002">
    <property type="protein sequence ID" value="MFC6042295.1"/>
    <property type="molecule type" value="Genomic_DNA"/>
</dbReference>
<proteinExistence type="inferred from homology"/>
<keyword evidence="2" id="KW-1003">Cell membrane</keyword>
<feature type="transmembrane region" description="Helical" evidence="7">
    <location>
        <begin position="971"/>
        <end position="995"/>
    </location>
</feature>
<gene>
    <name evidence="9" type="ORF">ACFPYL_04385</name>
</gene>
<dbReference type="RefSeq" id="WP_379150744.1">
    <property type="nucleotide sequence ID" value="NZ_JBHSRJ010000002.1"/>
</dbReference>
<feature type="transmembrane region" description="Helical" evidence="7">
    <location>
        <begin position="461"/>
        <end position="494"/>
    </location>
</feature>
<evidence type="ECO:0000259" key="8">
    <source>
        <dbReference type="Pfam" id="PF02687"/>
    </source>
</evidence>
<feature type="transmembrane region" description="Helical" evidence="7">
    <location>
        <begin position="515"/>
        <end position="534"/>
    </location>
</feature>
<feature type="transmembrane region" description="Helical" evidence="7">
    <location>
        <begin position="300"/>
        <end position="323"/>
    </location>
</feature>
<accession>A0ABW1LE79</accession>
<sequence>MLTLTLRRARVQGGMLAAVVLLIAAAACLVGVCALLLSATQARAFHADVERAQPDDVDVTAFLVDLPGSELEDARSQAQDVVTDVLAPMRPTVSASAVGAMRQLDGDRVAYLGTDDDLAGRAVLTSGRLPEDTRAARPEAVVPASAARQLGLHLGDTVTLDRELGLSGVTSVAKPVTIVVVGTFDARPGGGWETDPLTGQGVGTWTHGSASAAAYGPFLVGDAAFRSTASYVTGLRVTGHPTLALAQRSTLADASQGLGRASALLTDGVGDDVQITRVGSNLTGTLDRIEAQQATTRSTVLVVVLLGAALAFAAALLAGWLVASRRDDERALLVALGLSRRQQVTAALTEAGLLAAAAAALAVPAAALTHSLLTHAPDLRAAGLTQGPTVTVALVAGVLVTSFLLALALVLTALDTGTATDRGARHRAAVRGGLDVLVAVVAVACWLQLRSRPATTGSGDLVLTVAPVLCLAAVTVLAVRLVPIALGAAARVGARSRGLVLPLAAQQAARRPHTGTAMVAIAAAVAAGTFGLGLHTTWERSQDDQAALLLGTDLSLVPGATAGQRATTAVESATERGTLGATVSPVIDRPLTLGSYVGQKGEPPVLVAVDTTHAGTLLRGRLDDGRSWGQIGAGLAPSAPVQGIPLPADGAGIEARGQAPSRAALRMTVTAVLQDAAGIRSSVDAVPLPMDGRTHPVSWLGPISSEQALVGVRLDLDGPGAPTTADLSVSLRVPGPAAPAGTAWTAMPPGDNSVLSRTDATVEPDGSGTVITATANADLTYFGYASNTLLATGIPVAPDVPVAVSQDLVDDLDAPVGSRLTASLDATTVTLRVVDVVPDVPSAPGRPAVLADGDLLTRALVDAGDLDPGYDAWWIADTSPASVRAAERLGVGEVTSRSEVAAQLATGPLRVGVPTALLTLVVVATLMLLLSVGLLLASDRHRRSAEVSRLRALGMSARDARRLLLAENAAFLLPLVVVGALVGRAMSGVLGPLLIRSDLGGAPVPPAVEAWPWGAEALLVGGSVVGALAIAAALTAAHVRRASPARLHAGEAG</sequence>
<evidence type="ECO:0000256" key="4">
    <source>
        <dbReference type="ARBA" id="ARBA00022989"/>
    </source>
</evidence>
<dbReference type="Proteomes" id="UP001596135">
    <property type="component" value="Unassembled WGS sequence"/>
</dbReference>